<feature type="domain" description="Histidine kinase/HSP90-like ATPase" evidence="2">
    <location>
        <begin position="6"/>
        <end position="119"/>
    </location>
</feature>
<proteinExistence type="predicted"/>
<organism evidence="3 4">
    <name type="scientific">Pengzhenrongella sicca</name>
    <dbReference type="NCBI Taxonomy" id="2819238"/>
    <lineage>
        <taxon>Bacteria</taxon>
        <taxon>Bacillati</taxon>
        <taxon>Actinomycetota</taxon>
        <taxon>Actinomycetes</taxon>
        <taxon>Micrococcales</taxon>
        <taxon>Pengzhenrongella</taxon>
    </lineage>
</organism>
<accession>A0A8A4ZN58</accession>
<keyword evidence="1" id="KW-0808">Transferase</keyword>
<keyword evidence="4" id="KW-1185">Reference proteome</keyword>
<name>A0A8A4ZN58_9MICO</name>
<dbReference type="GO" id="GO:0004674">
    <property type="term" value="F:protein serine/threonine kinase activity"/>
    <property type="evidence" value="ECO:0007669"/>
    <property type="project" value="UniProtKB-KW"/>
</dbReference>
<dbReference type="AlphaFoldDB" id="A0A8A4ZN58"/>
<sequence length="124" mass="13221">MSLQLTADTKSIAFGRNWVASVAIDSGAPTDRVSVIKLLSGELITNAILHGPPGGAVTVRTFRVEKNLRVEVDDAGTEVPHLREPELTASGGRGLLLIDTFTARWGCTMRGAGGKTVWFDLFLG</sequence>
<keyword evidence="3" id="KW-0067">ATP-binding</keyword>
<evidence type="ECO:0000256" key="1">
    <source>
        <dbReference type="ARBA" id="ARBA00022527"/>
    </source>
</evidence>
<evidence type="ECO:0000313" key="3">
    <source>
        <dbReference type="EMBL" id="QTE30988.1"/>
    </source>
</evidence>
<dbReference type="InterPro" id="IPR050267">
    <property type="entry name" value="Anti-sigma-factor_SerPK"/>
</dbReference>
<dbReference type="Gene3D" id="3.30.565.10">
    <property type="entry name" value="Histidine kinase-like ATPase, C-terminal domain"/>
    <property type="match status" value="1"/>
</dbReference>
<dbReference type="CDD" id="cd16936">
    <property type="entry name" value="HATPase_RsbW-like"/>
    <property type="match status" value="1"/>
</dbReference>
<dbReference type="Proteomes" id="UP000663937">
    <property type="component" value="Chromosome"/>
</dbReference>
<evidence type="ECO:0000313" key="4">
    <source>
        <dbReference type="Proteomes" id="UP000663937"/>
    </source>
</evidence>
<keyword evidence="1" id="KW-0723">Serine/threonine-protein kinase</keyword>
<reference evidence="3" key="1">
    <citation type="submission" date="2021-03" db="EMBL/GenBank/DDBJ databases">
        <title>Pengzhenrongella sicca gen. nov., sp. nov., a new member of suborder Micrococcineae isolated from High-Arctic tundra soil.</title>
        <authorList>
            <person name="Peng F."/>
        </authorList>
    </citation>
    <scope>NUCLEOTIDE SEQUENCE</scope>
    <source>
        <strain evidence="3">LRZ-2</strain>
    </source>
</reference>
<gene>
    <name evidence="3" type="ORF">J4E96_08720</name>
</gene>
<dbReference type="PANTHER" id="PTHR35526">
    <property type="entry name" value="ANTI-SIGMA-F FACTOR RSBW-RELATED"/>
    <property type="match status" value="1"/>
</dbReference>
<dbReference type="KEGG" id="psic:J4E96_08720"/>
<keyword evidence="1" id="KW-0418">Kinase</keyword>
<dbReference type="Pfam" id="PF13581">
    <property type="entry name" value="HATPase_c_2"/>
    <property type="match status" value="1"/>
</dbReference>
<keyword evidence="3" id="KW-0547">Nucleotide-binding</keyword>
<dbReference type="InterPro" id="IPR003594">
    <property type="entry name" value="HATPase_dom"/>
</dbReference>
<evidence type="ECO:0000259" key="2">
    <source>
        <dbReference type="Pfam" id="PF13581"/>
    </source>
</evidence>
<dbReference type="RefSeq" id="WP_227425369.1">
    <property type="nucleotide sequence ID" value="NZ_CP071868.1"/>
</dbReference>
<dbReference type="SUPFAM" id="SSF55874">
    <property type="entry name" value="ATPase domain of HSP90 chaperone/DNA topoisomerase II/histidine kinase"/>
    <property type="match status" value="1"/>
</dbReference>
<dbReference type="InterPro" id="IPR036890">
    <property type="entry name" value="HATPase_C_sf"/>
</dbReference>
<protein>
    <submittedName>
        <fullName evidence="3">ATP-binding protein</fullName>
    </submittedName>
</protein>
<dbReference type="EMBL" id="CP071868">
    <property type="protein sequence ID" value="QTE30988.1"/>
    <property type="molecule type" value="Genomic_DNA"/>
</dbReference>
<dbReference type="PANTHER" id="PTHR35526:SF3">
    <property type="entry name" value="ANTI-SIGMA-F FACTOR RSBW"/>
    <property type="match status" value="1"/>
</dbReference>
<dbReference type="GO" id="GO:0005524">
    <property type="term" value="F:ATP binding"/>
    <property type="evidence" value="ECO:0007669"/>
    <property type="project" value="UniProtKB-KW"/>
</dbReference>